<name>A0AAV7WQS1_PLEWA</name>
<proteinExistence type="predicted"/>
<comment type="caution">
    <text evidence="2">The sequence shown here is derived from an EMBL/GenBank/DDBJ whole genome shotgun (WGS) entry which is preliminary data.</text>
</comment>
<evidence type="ECO:0000256" key="1">
    <source>
        <dbReference type="SAM" id="MobiDB-lite"/>
    </source>
</evidence>
<dbReference type="EMBL" id="JANPWB010000001">
    <property type="protein sequence ID" value="KAJ1216438.1"/>
    <property type="molecule type" value="Genomic_DNA"/>
</dbReference>
<sequence length="84" mass="8692">MVSDHHGHWTYDTPVTAKSGSISGGSDARPTGSLDSYEVHSLGAGGVVVLWCQLTESSDSLSARSTASGKAVSFAKSHGVVRCR</sequence>
<accession>A0AAV7WQS1</accession>
<evidence type="ECO:0000313" key="2">
    <source>
        <dbReference type="EMBL" id="KAJ1216438.1"/>
    </source>
</evidence>
<keyword evidence="3" id="KW-1185">Reference proteome</keyword>
<evidence type="ECO:0000313" key="3">
    <source>
        <dbReference type="Proteomes" id="UP001066276"/>
    </source>
</evidence>
<feature type="region of interest" description="Disordered" evidence="1">
    <location>
        <begin position="1"/>
        <end position="35"/>
    </location>
</feature>
<gene>
    <name evidence="2" type="ORF">NDU88_004040</name>
</gene>
<protein>
    <submittedName>
        <fullName evidence="2">Uncharacterized protein</fullName>
    </submittedName>
</protein>
<organism evidence="2 3">
    <name type="scientific">Pleurodeles waltl</name>
    <name type="common">Iberian ribbed newt</name>
    <dbReference type="NCBI Taxonomy" id="8319"/>
    <lineage>
        <taxon>Eukaryota</taxon>
        <taxon>Metazoa</taxon>
        <taxon>Chordata</taxon>
        <taxon>Craniata</taxon>
        <taxon>Vertebrata</taxon>
        <taxon>Euteleostomi</taxon>
        <taxon>Amphibia</taxon>
        <taxon>Batrachia</taxon>
        <taxon>Caudata</taxon>
        <taxon>Salamandroidea</taxon>
        <taxon>Salamandridae</taxon>
        <taxon>Pleurodelinae</taxon>
        <taxon>Pleurodeles</taxon>
    </lineage>
</organism>
<reference evidence="2" key="1">
    <citation type="journal article" date="2022" name="bioRxiv">
        <title>Sequencing and chromosome-scale assembly of the giantPleurodeles waltlgenome.</title>
        <authorList>
            <person name="Brown T."/>
            <person name="Elewa A."/>
            <person name="Iarovenko S."/>
            <person name="Subramanian E."/>
            <person name="Araus A.J."/>
            <person name="Petzold A."/>
            <person name="Susuki M."/>
            <person name="Suzuki K.-i.T."/>
            <person name="Hayashi T."/>
            <person name="Toyoda A."/>
            <person name="Oliveira C."/>
            <person name="Osipova E."/>
            <person name="Leigh N.D."/>
            <person name="Simon A."/>
            <person name="Yun M.H."/>
        </authorList>
    </citation>
    <scope>NUCLEOTIDE SEQUENCE</scope>
    <source>
        <strain evidence="2">20211129_DDA</strain>
        <tissue evidence="2">Liver</tissue>
    </source>
</reference>
<dbReference type="Proteomes" id="UP001066276">
    <property type="component" value="Chromosome 1_1"/>
</dbReference>
<dbReference type="AlphaFoldDB" id="A0AAV7WQS1"/>